<name>A0A2G3NT21_STRMC</name>
<dbReference type="Pfam" id="PF13443">
    <property type="entry name" value="HTH_26"/>
    <property type="match status" value="1"/>
</dbReference>
<dbReference type="InterPro" id="IPR001387">
    <property type="entry name" value="Cro/C1-type_HTH"/>
</dbReference>
<dbReference type="PROSITE" id="PS50943">
    <property type="entry name" value="HTH_CROC1"/>
    <property type="match status" value="1"/>
</dbReference>
<dbReference type="SUPFAM" id="SSF47413">
    <property type="entry name" value="lambda repressor-like DNA-binding domains"/>
    <property type="match status" value="1"/>
</dbReference>
<comment type="caution">
    <text evidence="2">The sequence shown here is derived from an EMBL/GenBank/DDBJ whole genome shotgun (WGS) entry which is preliminary data.</text>
</comment>
<evidence type="ECO:0000259" key="1">
    <source>
        <dbReference type="PROSITE" id="PS50943"/>
    </source>
</evidence>
<dbReference type="CDD" id="cd00093">
    <property type="entry name" value="HTH_XRE"/>
    <property type="match status" value="1"/>
</dbReference>
<accession>A0A2G3NT21</accession>
<evidence type="ECO:0000313" key="3">
    <source>
        <dbReference type="Proteomes" id="UP000222913"/>
    </source>
</evidence>
<evidence type="ECO:0000313" key="2">
    <source>
        <dbReference type="EMBL" id="PHV56701.1"/>
    </source>
</evidence>
<dbReference type="Gene3D" id="1.10.260.40">
    <property type="entry name" value="lambda repressor-like DNA-binding domains"/>
    <property type="match status" value="1"/>
</dbReference>
<proteinExistence type="predicted"/>
<reference evidence="2 3" key="1">
    <citation type="submission" date="2017-10" db="EMBL/GenBank/DDBJ databases">
        <title>Whole-genome sequence of three Streptococcus macedonicus strains isolated from Italian cheeses of the Veneto region.</title>
        <authorList>
            <person name="Treu L."/>
            <person name="De Diego-Diaz B."/>
            <person name="Papadimitriou K."/>
            <person name="Tsakalidou E."/>
            <person name="Corich V."/>
            <person name="Giacomini A."/>
        </authorList>
    </citation>
    <scope>NUCLEOTIDE SEQUENCE [LARGE SCALE GENOMIC DNA]</scope>
    <source>
        <strain evidence="2 3">27MV</strain>
    </source>
</reference>
<feature type="domain" description="HTH cro/C1-type" evidence="1">
    <location>
        <begin position="5"/>
        <end position="60"/>
    </location>
</feature>
<dbReference type="Proteomes" id="UP000222913">
    <property type="component" value="Unassembled WGS sequence"/>
</dbReference>
<sequence length="65" mass="7553">MWKKIEILLAEKKMTKYELAKKAGLNQNSLIDLKKGRKKSLKFDDVVKIADVLDVSLDEFRKDNT</sequence>
<dbReference type="EMBL" id="PEBM01000039">
    <property type="protein sequence ID" value="PHV56701.1"/>
    <property type="molecule type" value="Genomic_DNA"/>
</dbReference>
<dbReference type="SMART" id="SM00530">
    <property type="entry name" value="HTH_XRE"/>
    <property type="match status" value="1"/>
</dbReference>
<dbReference type="RefSeq" id="WP_099390649.1">
    <property type="nucleotide sequence ID" value="NZ_PEBM01000039.1"/>
</dbReference>
<gene>
    <name evidence="2" type="ORF">CS010_07140</name>
</gene>
<organism evidence="2 3">
    <name type="scientific">Streptococcus macedonicus</name>
    <name type="common">Streptococcus gallolyticus macedonicus</name>
    <dbReference type="NCBI Taxonomy" id="59310"/>
    <lineage>
        <taxon>Bacteria</taxon>
        <taxon>Bacillati</taxon>
        <taxon>Bacillota</taxon>
        <taxon>Bacilli</taxon>
        <taxon>Lactobacillales</taxon>
        <taxon>Streptococcaceae</taxon>
        <taxon>Streptococcus</taxon>
    </lineage>
</organism>
<protein>
    <submittedName>
        <fullName evidence="2">Transcriptional regulator</fullName>
    </submittedName>
</protein>
<dbReference type="GO" id="GO:0003677">
    <property type="term" value="F:DNA binding"/>
    <property type="evidence" value="ECO:0007669"/>
    <property type="project" value="InterPro"/>
</dbReference>
<dbReference type="AlphaFoldDB" id="A0A2G3NT21"/>
<dbReference type="InterPro" id="IPR010982">
    <property type="entry name" value="Lambda_DNA-bd_dom_sf"/>
</dbReference>